<dbReference type="Pfam" id="PF01535">
    <property type="entry name" value="PPR"/>
    <property type="match status" value="6"/>
</dbReference>
<organism evidence="3 4">
    <name type="scientific">Spirodela intermedia</name>
    <name type="common">Intermediate duckweed</name>
    <dbReference type="NCBI Taxonomy" id="51605"/>
    <lineage>
        <taxon>Eukaryota</taxon>
        <taxon>Viridiplantae</taxon>
        <taxon>Streptophyta</taxon>
        <taxon>Embryophyta</taxon>
        <taxon>Tracheophyta</taxon>
        <taxon>Spermatophyta</taxon>
        <taxon>Magnoliopsida</taxon>
        <taxon>Liliopsida</taxon>
        <taxon>Araceae</taxon>
        <taxon>Lemnoideae</taxon>
        <taxon>Spirodela</taxon>
    </lineage>
</organism>
<dbReference type="InterPro" id="IPR002885">
    <property type="entry name" value="PPR_rpt"/>
</dbReference>
<accession>A0A7I8LG17</accession>
<feature type="repeat" description="PPR" evidence="2">
    <location>
        <begin position="578"/>
        <end position="613"/>
    </location>
</feature>
<dbReference type="Gene3D" id="1.25.40.10">
    <property type="entry name" value="Tetratricopeptide repeat domain"/>
    <property type="match status" value="5"/>
</dbReference>
<dbReference type="InterPro" id="IPR046960">
    <property type="entry name" value="PPR_At4g14850-like_plant"/>
</dbReference>
<feature type="repeat" description="PPR" evidence="2">
    <location>
        <begin position="310"/>
        <end position="340"/>
    </location>
</feature>
<dbReference type="InterPro" id="IPR011990">
    <property type="entry name" value="TPR-like_helical_dom_sf"/>
</dbReference>
<feature type="repeat" description="PPR" evidence="2">
    <location>
        <begin position="411"/>
        <end position="441"/>
    </location>
</feature>
<evidence type="ECO:0000313" key="3">
    <source>
        <dbReference type="EMBL" id="CAA7408957.1"/>
    </source>
</evidence>
<evidence type="ECO:0000256" key="1">
    <source>
        <dbReference type="ARBA" id="ARBA00022737"/>
    </source>
</evidence>
<feature type="repeat" description="PPR" evidence="2">
    <location>
        <begin position="93"/>
        <end position="127"/>
    </location>
</feature>
<dbReference type="PROSITE" id="PS51375">
    <property type="entry name" value="PPR"/>
    <property type="match status" value="8"/>
</dbReference>
<dbReference type="Pfam" id="PF13041">
    <property type="entry name" value="PPR_2"/>
    <property type="match status" value="3"/>
</dbReference>
<dbReference type="FunFam" id="1.25.40.10:FF:000090">
    <property type="entry name" value="Pentatricopeptide repeat-containing protein, chloroplastic"/>
    <property type="match status" value="1"/>
</dbReference>
<dbReference type="OrthoDB" id="185373at2759"/>
<reference evidence="3" key="1">
    <citation type="submission" date="2020-02" db="EMBL/GenBank/DDBJ databases">
        <authorList>
            <person name="Scholz U."/>
            <person name="Mascher M."/>
            <person name="Fiebig A."/>
        </authorList>
    </citation>
    <scope>NUCLEOTIDE SEQUENCE</scope>
</reference>
<name>A0A7I8LG17_SPIIN</name>
<evidence type="ECO:0000313" key="4">
    <source>
        <dbReference type="Proteomes" id="UP000663760"/>
    </source>
</evidence>
<keyword evidence="1" id="KW-0677">Repeat</keyword>
<feature type="repeat" description="PPR" evidence="2">
    <location>
        <begin position="341"/>
        <end position="375"/>
    </location>
</feature>
<proteinExistence type="predicted"/>
<dbReference type="EMBL" id="LR746278">
    <property type="protein sequence ID" value="CAA7408957.1"/>
    <property type="molecule type" value="Genomic_DNA"/>
</dbReference>
<dbReference type="AlphaFoldDB" id="A0A7I8LG17"/>
<dbReference type="GO" id="GO:0003723">
    <property type="term" value="F:RNA binding"/>
    <property type="evidence" value="ECO:0007669"/>
    <property type="project" value="InterPro"/>
</dbReference>
<dbReference type="NCBIfam" id="TIGR00756">
    <property type="entry name" value="PPR"/>
    <property type="match status" value="5"/>
</dbReference>
<dbReference type="Pfam" id="PF20431">
    <property type="entry name" value="E_motif"/>
    <property type="match status" value="1"/>
</dbReference>
<dbReference type="PANTHER" id="PTHR47926:SF343">
    <property type="entry name" value="PENTACOTRIPEPTIDE-REPEAT REGION OF PRORP DOMAIN-CONTAINING PROTEIN"/>
    <property type="match status" value="1"/>
</dbReference>
<dbReference type="FunFam" id="1.25.40.10:FF:000396">
    <property type="entry name" value="Pentatricopeptide repeat-containing protein At2g36730"/>
    <property type="match status" value="1"/>
</dbReference>
<sequence>MAVSGFRASQLTALPQASIVKASLLPGKIIRGEVAIHCLSRGLLPSDRLVSMRAFSEIPRRNAYFLNTVLSYRCQSGDIRSARKLLEETPERNAISWNMVISALVRNGSLGEALDLYCAMRREGFLPTQFTFASVLSSCGGLGSMELGEGCHGLAIKVDLSVDTYVGNALAGMYVKCKDPSAAAKVFEGITLPNIVSFTVLMGALEQDGCATEAMRLLPKMANMGIQVDAVAVSSALVACTRSGEDGEVVSSGRITRASGYTFGRQLHALVIKLGYGSNVRVGNSLIDMYAKYDYIDEALEIFRALPEADVVSFNVLIAIYMRIGDPTTARRLFDEMGNPSLASWNTVISGYSRHELYDEAIDLFRTMQQSNVRPNRATFAVILSSCSGKRLLHLGQQVHAASTRMTLHLDLFLASGLVDLYSKCGRLDTARRVFDRMMERDIVSWNSMISGLSLSSRSGEAVEFFKQMREKGIVPTEYSYATIISACARLPSLSWGRQMHAQVAKNGLAGDVFVGSALIGMYAKCGIVEEARLLFDHMPVRNIVSWNEMILGYARNSDGGSALELFRSLLGTKENPNGVTFLALLTACSHSGLVDEGLGILHSMEREHGVEPLPDHYACVADALGRAGRLEDTRSLLVAMPCEEDPVVWEAFLSACRVHGDAELGSLAAERLIRRDRRSPAAYVLLSGIYASVGRWDRASAVRGLMNERGVGKDRGCSWTEGRNG</sequence>
<dbReference type="GO" id="GO:0009451">
    <property type="term" value="P:RNA modification"/>
    <property type="evidence" value="ECO:0007669"/>
    <property type="project" value="InterPro"/>
</dbReference>
<feature type="repeat" description="PPR" evidence="2">
    <location>
        <begin position="194"/>
        <end position="228"/>
    </location>
</feature>
<evidence type="ECO:0000256" key="2">
    <source>
        <dbReference type="PROSITE-ProRule" id="PRU00708"/>
    </source>
</evidence>
<feature type="repeat" description="PPR" evidence="2">
    <location>
        <begin position="442"/>
        <end position="476"/>
    </location>
</feature>
<dbReference type="PANTHER" id="PTHR47926">
    <property type="entry name" value="PENTATRICOPEPTIDE REPEAT-CONTAINING PROTEIN"/>
    <property type="match status" value="1"/>
</dbReference>
<keyword evidence="4" id="KW-1185">Reference proteome</keyword>
<gene>
    <name evidence="3" type="ORF">SI8410_15019635</name>
</gene>
<protein>
    <submittedName>
        <fullName evidence="3">Uncharacterized protein</fullName>
    </submittedName>
</protein>
<feature type="repeat" description="PPR" evidence="2">
    <location>
        <begin position="543"/>
        <end position="577"/>
    </location>
</feature>
<dbReference type="Proteomes" id="UP000663760">
    <property type="component" value="Chromosome 15"/>
</dbReference>
<dbReference type="InterPro" id="IPR046848">
    <property type="entry name" value="E_motif"/>
</dbReference>